<proteinExistence type="predicted"/>
<gene>
    <name evidence="2" type="ORF">FOYG_08975</name>
</gene>
<evidence type="ECO:0000313" key="2">
    <source>
        <dbReference type="EMBL" id="EWY92075.1"/>
    </source>
</evidence>
<feature type="domain" description="Beta-lactamase-related" evidence="1">
    <location>
        <begin position="15"/>
        <end position="357"/>
    </location>
</feature>
<dbReference type="Gene3D" id="3.40.710.10">
    <property type="entry name" value="DD-peptidase/beta-lactamase superfamily"/>
    <property type="match status" value="1"/>
</dbReference>
<dbReference type="InterPro" id="IPR001466">
    <property type="entry name" value="Beta-lactam-related"/>
</dbReference>
<dbReference type="InterPro" id="IPR050789">
    <property type="entry name" value="Diverse_Enzym_Activities"/>
</dbReference>
<dbReference type="HOGENOM" id="CLU_064241_0_0_1"/>
<evidence type="ECO:0000259" key="1">
    <source>
        <dbReference type="Pfam" id="PF00144"/>
    </source>
</evidence>
<dbReference type="InterPro" id="IPR012338">
    <property type="entry name" value="Beta-lactam/transpept-like"/>
</dbReference>
<evidence type="ECO:0000313" key="3">
    <source>
        <dbReference type="Proteomes" id="UP000030753"/>
    </source>
</evidence>
<organism evidence="2 3">
    <name type="scientific">Fusarium oxysporum NRRL 32931</name>
    <dbReference type="NCBI Taxonomy" id="660029"/>
    <lineage>
        <taxon>Eukaryota</taxon>
        <taxon>Fungi</taxon>
        <taxon>Dikarya</taxon>
        <taxon>Ascomycota</taxon>
        <taxon>Pezizomycotina</taxon>
        <taxon>Sordariomycetes</taxon>
        <taxon>Hypocreomycetidae</taxon>
        <taxon>Hypocreales</taxon>
        <taxon>Nectriaceae</taxon>
        <taxon>Fusarium</taxon>
        <taxon>Fusarium oxysporum species complex</taxon>
    </lineage>
</organism>
<protein>
    <submittedName>
        <fullName evidence="2">Beta-lactamase</fullName>
    </submittedName>
</protein>
<name>W9IFJ6_FUSOX</name>
<sequence>MSDFDDQALQRLCDIIQKDIDNGQIYGASIILAQHGKVGLQRTFGASSPSGRPTSEDDLYLMMSLSKSFTATLILRAIDQGRFSLDTKVVDILPEFGTGGKQNVTIRHLLNHTAGTFSSFNPPGITTEDLRDLKKTVGALSTLPAEFIPGQRCRYNPFASYTFLGQILVVTDPAKRCFRDIAKEDLFLPLGMKDTEFGIASENPRRVPIAHTPMHTKSSTAFWQKYLTAATVDGSEFPAGGCYSTAQDVFRFAEVMRQSGNNGQHRLLSPSLFDYACKNHTGSLSNDFWDFEKATHGIQDYPALFSLLGGYVRGEGHYLTGAGLTASPRAFYAVGGGSTMWMVDPDRDVTFIFLSCGFIEGLAHFKRLQRLSDLALAACN</sequence>
<dbReference type="PANTHER" id="PTHR43283">
    <property type="entry name" value="BETA-LACTAMASE-RELATED"/>
    <property type="match status" value="1"/>
</dbReference>
<reference evidence="2 3" key="1">
    <citation type="submission" date="2011-06" db="EMBL/GenBank/DDBJ databases">
        <title>The Genome Sequence of Fusarium oxysporum FOSC 3-a.</title>
        <authorList>
            <consortium name="The Broad Institute Genome Sequencing Platform"/>
            <person name="Ma L.-J."/>
            <person name="Gale L.R."/>
            <person name="Schwartz D.C."/>
            <person name="Zhou S."/>
            <person name="Corby-Kistler H."/>
            <person name="Young S.K."/>
            <person name="Zeng Q."/>
            <person name="Gargeya S."/>
            <person name="Fitzgerald M."/>
            <person name="Haas B."/>
            <person name="Abouelleil A."/>
            <person name="Alvarado L."/>
            <person name="Arachchi H.M."/>
            <person name="Berlin A."/>
            <person name="Brown A."/>
            <person name="Chapman S.B."/>
            <person name="Chen Z."/>
            <person name="Dunbar C."/>
            <person name="Freedman E."/>
            <person name="Gearin G."/>
            <person name="Gellesch M."/>
            <person name="Goldberg J."/>
            <person name="Griggs A."/>
            <person name="Gujja S."/>
            <person name="Heiman D."/>
            <person name="Howarth C."/>
            <person name="Larson L."/>
            <person name="Lui A."/>
            <person name="MacDonald P.J.P."/>
            <person name="Mehta T."/>
            <person name="Montmayeur A."/>
            <person name="Murphy C."/>
            <person name="Neiman D."/>
            <person name="Pearson M."/>
            <person name="Priest M."/>
            <person name="Roberts A."/>
            <person name="Saif S."/>
            <person name="Shea T."/>
            <person name="Shenoy N."/>
            <person name="Sisk P."/>
            <person name="Stolte C."/>
            <person name="Sykes S."/>
            <person name="Wortman J."/>
            <person name="Nusbaum C."/>
            <person name="Birren B."/>
        </authorList>
    </citation>
    <scope>NUCLEOTIDE SEQUENCE [LARGE SCALE GENOMIC DNA]</scope>
    <source>
        <strain evidence="3">FOSC 3-a</strain>
    </source>
</reference>
<dbReference type="EMBL" id="JH717843">
    <property type="protein sequence ID" value="EWY92075.1"/>
    <property type="molecule type" value="Genomic_DNA"/>
</dbReference>
<dbReference type="Proteomes" id="UP000030753">
    <property type="component" value="Unassembled WGS sequence"/>
</dbReference>
<dbReference type="AlphaFoldDB" id="W9IFJ6"/>
<dbReference type="SUPFAM" id="SSF56601">
    <property type="entry name" value="beta-lactamase/transpeptidase-like"/>
    <property type="match status" value="1"/>
</dbReference>
<accession>W9IFJ6</accession>
<dbReference type="OrthoDB" id="6220758at2759"/>
<dbReference type="Pfam" id="PF00144">
    <property type="entry name" value="Beta-lactamase"/>
    <property type="match status" value="1"/>
</dbReference>